<dbReference type="EMBL" id="JAODUO010000203">
    <property type="protein sequence ID" value="KAK2186353.1"/>
    <property type="molecule type" value="Genomic_DNA"/>
</dbReference>
<comment type="caution">
    <text evidence="1">The sequence shown here is derived from an EMBL/GenBank/DDBJ whole genome shotgun (WGS) entry which is preliminary data.</text>
</comment>
<gene>
    <name evidence="1" type="ORF">NP493_203g00020</name>
</gene>
<dbReference type="Proteomes" id="UP001209878">
    <property type="component" value="Unassembled WGS sequence"/>
</dbReference>
<evidence type="ECO:0000313" key="2">
    <source>
        <dbReference type="Proteomes" id="UP001209878"/>
    </source>
</evidence>
<proteinExistence type="predicted"/>
<keyword evidence="2" id="KW-1185">Reference proteome</keyword>
<sequence>MDDHDLRLGSERLWSSLSERPVSTGTSCPPCSTPSGGLHCLYRLLGIQWRPRLGHASRLWCHAAGCASTPVHTDLTPDSSLLPQLAARHGGLWRHLLGLTWSHQWWDGTWTGLTPDDWLNFAP</sequence>
<accession>A0AAD9P1E4</accession>
<organism evidence="1 2">
    <name type="scientific">Ridgeia piscesae</name>
    <name type="common">Tubeworm</name>
    <dbReference type="NCBI Taxonomy" id="27915"/>
    <lineage>
        <taxon>Eukaryota</taxon>
        <taxon>Metazoa</taxon>
        <taxon>Spiralia</taxon>
        <taxon>Lophotrochozoa</taxon>
        <taxon>Annelida</taxon>
        <taxon>Polychaeta</taxon>
        <taxon>Sedentaria</taxon>
        <taxon>Canalipalpata</taxon>
        <taxon>Sabellida</taxon>
        <taxon>Siboglinidae</taxon>
        <taxon>Ridgeia</taxon>
    </lineage>
</organism>
<protein>
    <submittedName>
        <fullName evidence="1">Uncharacterized protein</fullName>
    </submittedName>
</protein>
<name>A0AAD9P1E4_RIDPI</name>
<dbReference type="AlphaFoldDB" id="A0AAD9P1E4"/>
<reference evidence="1" key="1">
    <citation type="journal article" date="2023" name="Mol. Biol. Evol.">
        <title>Third-Generation Sequencing Reveals the Adaptive Role of the Epigenome in Three Deep-Sea Polychaetes.</title>
        <authorList>
            <person name="Perez M."/>
            <person name="Aroh O."/>
            <person name="Sun Y."/>
            <person name="Lan Y."/>
            <person name="Juniper S.K."/>
            <person name="Young C.R."/>
            <person name="Angers B."/>
            <person name="Qian P.Y."/>
        </authorList>
    </citation>
    <scope>NUCLEOTIDE SEQUENCE</scope>
    <source>
        <strain evidence="1">R07B-5</strain>
    </source>
</reference>
<evidence type="ECO:0000313" key="1">
    <source>
        <dbReference type="EMBL" id="KAK2186353.1"/>
    </source>
</evidence>